<name>A0A1H6VBQ7_9RHOB</name>
<evidence type="ECO:0000313" key="3">
    <source>
        <dbReference type="Proteomes" id="UP000199379"/>
    </source>
</evidence>
<dbReference type="Pfam" id="PF24891">
    <property type="entry name" value="DUF7742"/>
    <property type="match status" value="1"/>
</dbReference>
<gene>
    <name evidence="2" type="ORF">SAMN05444007_103146</name>
</gene>
<dbReference type="InterPro" id="IPR056644">
    <property type="entry name" value="DUF7742"/>
</dbReference>
<protein>
    <recommendedName>
        <fullName evidence="1">DUF7742 domain-containing protein</fullName>
    </recommendedName>
</protein>
<dbReference type="AlphaFoldDB" id="A0A1H6VBQ7"/>
<sequence length="98" mass="10872">MRPVLHGDVASAARALLAVPRAQRDALCVRMIREAGIASRHVQRTGRIHLLFGNGSLMSAARKRVLADEPGFDDVEYCQCFETVLRAVVRARLSRTRS</sequence>
<accession>A0A1H6VBQ7</accession>
<organism evidence="2 3">
    <name type="scientific">Cribrihabitans marinus</name>
    <dbReference type="NCBI Taxonomy" id="1227549"/>
    <lineage>
        <taxon>Bacteria</taxon>
        <taxon>Pseudomonadati</taxon>
        <taxon>Pseudomonadota</taxon>
        <taxon>Alphaproteobacteria</taxon>
        <taxon>Rhodobacterales</taxon>
        <taxon>Paracoccaceae</taxon>
        <taxon>Cribrihabitans</taxon>
    </lineage>
</organism>
<evidence type="ECO:0000313" key="2">
    <source>
        <dbReference type="EMBL" id="SEJ02001.1"/>
    </source>
</evidence>
<dbReference type="OrthoDB" id="7863415at2"/>
<feature type="domain" description="DUF7742" evidence="1">
    <location>
        <begin position="2"/>
        <end position="88"/>
    </location>
</feature>
<dbReference type="STRING" id="1227549.SAMN05444007_103146"/>
<dbReference type="EMBL" id="FNYD01000003">
    <property type="protein sequence ID" value="SEJ02001.1"/>
    <property type="molecule type" value="Genomic_DNA"/>
</dbReference>
<reference evidence="2 3" key="1">
    <citation type="submission" date="2016-10" db="EMBL/GenBank/DDBJ databases">
        <authorList>
            <person name="de Groot N.N."/>
        </authorList>
    </citation>
    <scope>NUCLEOTIDE SEQUENCE [LARGE SCALE GENOMIC DNA]</scope>
    <source>
        <strain evidence="2 3">DSM 29340</strain>
    </source>
</reference>
<dbReference type="Proteomes" id="UP000199379">
    <property type="component" value="Unassembled WGS sequence"/>
</dbReference>
<keyword evidence="3" id="KW-1185">Reference proteome</keyword>
<dbReference type="RefSeq" id="WP_092363430.1">
    <property type="nucleotide sequence ID" value="NZ_BMGV01000003.1"/>
</dbReference>
<evidence type="ECO:0000259" key="1">
    <source>
        <dbReference type="Pfam" id="PF24891"/>
    </source>
</evidence>
<proteinExistence type="predicted"/>